<reference evidence="1" key="1">
    <citation type="journal article" date="2019" name="Sci. Rep.">
        <title>Draft genome of Tanacetum cinerariifolium, the natural source of mosquito coil.</title>
        <authorList>
            <person name="Yamashiro T."/>
            <person name="Shiraishi A."/>
            <person name="Satake H."/>
            <person name="Nakayama K."/>
        </authorList>
    </citation>
    <scope>NUCLEOTIDE SEQUENCE</scope>
</reference>
<comment type="caution">
    <text evidence="1">The sequence shown here is derived from an EMBL/GenBank/DDBJ whole genome shotgun (WGS) entry which is preliminary data.</text>
</comment>
<proteinExistence type="predicted"/>
<gene>
    <name evidence="1" type="ORF">Tci_044146</name>
</gene>
<name>A0A6L2ME62_TANCI</name>
<protein>
    <submittedName>
        <fullName evidence="1">Ankyrin repeat-containing domain, PGG domain protein</fullName>
    </submittedName>
</protein>
<organism evidence="1">
    <name type="scientific">Tanacetum cinerariifolium</name>
    <name type="common">Dalmatian daisy</name>
    <name type="synonym">Chrysanthemum cinerariifolium</name>
    <dbReference type="NCBI Taxonomy" id="118510"/>
    <lineage>
        <taxon>Eukaryota</taxon>
        <taxon>Viridiplantae</taxon>
        <taxon>Streptophyta</taxon>
        <taxon>Embryophyta</taxon>
        <taxon>Tracheophyta</taxon>
        <taxon>Spermatophyta</taxon>
        <taxon>Magnoliopsida</taxon>
        <taxon>eudicotyledons</taxon>
        <taxon>Gunneridae</taxon>
        <taxon>Pentapetalae</taxon>
        <taxon>asterids</taxon>
        <taxon>campanulids</taxon>
        <taxon>Asterales</taxon>
        <taxon>Asteraceae</taxon>
        <taxon>Asteroideae</taxon>
        <taxon>Anthemideae</taxon>
        <taxon>Anthemidinae</taxon>
        <taxon>Tanacetum</taxon>
    </lineage>
</organism>
<accession>A0A6L2ME62</accession>
<sequence length="178" mass="20112">MVGYIDGQFPRNGEEKVGDIDAIASDSLVKGWILEIVGNGTDREHTTVVDLKRNPELLLATDKEGHAPLALSVSNMHNKTWKCLFEHMKVYGYGALFLGQSGEELVVLAISCQDFRLARRIINDYPGAILSNSDAVLTTLAQNFPRELIFWERRGDFMEELGDKIEPYDHRVKRVAEY</sequence>
<dbReference type="AlphaFoldDB" id="A0A6L2ME62"/>
<dbReference type="EMBL" id="BKCJ010006438">
    <property type="protein sequence ID" value="GEU72168.1"/>
    <property type="molecule type" value="Genomic_DNA"/>
</dbReference>
<evidence type="ECO:0000313" key="1">
    <source>
        <dbReference type="EMBL" id="GEU72168.1"/>
    </source>
</evidence>